<dbReference type="PROSITE" id="PS00409">
    <property type="entry name" value="PROKAR_NTER_METHYL"/>
    <property type="match status" value="1"/>
</dbReference>
<dbReference type="SUPFAM" id="SSF54523">
    <property type="entry name" value="Pili subunits"/>
    <property type="match status" value="1"/>
</dbReference>
<evidence type="ECO:0008006" key="3">
    <source>
        <dbReference type="Google" id="ProtNLM"/>
    </source>
</evidence>
<proteinExistence type="predicted"/>
<dbReference type="AlphaFoldDB" id="A0A1J5SRX2"/>
<evidence type="ECO:0000313" key="2">
    <source>
        <dbReference type="EMBL" id="OIR06765.1"/>
    </source>
</evidence>
<reference evidence="2" key="1">
    <citation type="submission" date="2016-10" db="EMBL/GenBank/DDBJ databases">
        <title>Sequence of Gallionella enrichment culture.</title>
        <authorList>
            <person name="Poehlein A."/>
            <person name="Muehling M."/>
            <person name="Daniel R."/>
        </authorList>
    </citation>
    <scope>NUCLEOTIDE SEQUENCE</scope>
</reference>
<keyword evidence="1" id="KW-1133">Transmembrane helix</keyword>
<dbReference type="InterPro" id="IPR045584">
    <property type="entry name" value="Pilin-like"/>
</dbReference>
<dbReference type="EMBL" id="MLJW01000041">
    <property type="protein sequence ID" value="OIR06765.1"/>
    <property type="molecule type" value="Genomic_DNA"/>
</dbReference>
<sequence>MSRGHFSRGFTLLEMLVVLTIMGLLTGVALPQLQRMATSVELNSQRKELESAIEGLGYRAYATGKAITLGDAAAPGKTPPDQPLKIPTGWRLQIPQPILYAINGVCSGGKIAIVDPTGRRQSFLLKPPQCRLLAAEGTE</sequence>
<keyword evidence="1" id="KW-0472">Membrane</keyword>
<accession>A0A1J5SRX2</accession>
<gene>
    <name evidence="2" type="ORF">GALL_110130</name>
</gene>
<keyword evidence="1" id="KW-0812">Transmembrane</keyword>
<dbReference type="InterPro" id="IPR012902">
    <property type="entry name" value="N_methyl_site"/>
</dbReference>
<dbReference type="Pfam" id="PF07963">
    <property type="entry name" value="N_methyl"/>
    <property type="match status" value="1"/>
</dbReference>
<protein>
    <recommendedName>
        <fullName evidence="3">Type II secretion system protein G</fullName>
    </recommendedName>
</protein>
<organism evidence="2">
    <name type="scientific">mine drainage metagenome</name>
    <dbReference type="NCBI Taxonomy" id="410659"/>
    <lineage>
        <taxon>unclassified sequences</taxon>
        <taxon>metagenomes</taxon>
        <taxon>ecological metagenomes</taxon>
    </lineage>
</organism>
<comment type="caution">
    <text evidence="2">The sequence shown here is derived from an EMBL/GenBank/DDBJ whole genome shotgun (WGS) entry which is preliminary data.</text>
</comment>
<dbReference type="NCBIfam" id="TIGR02532">
    <property type="entry name" value="IV_pilin_GFxxxE"/>
    <property type="match status" value="1"/>
</dbReference>
<feature type="transmembrane region" description="Helical" evidence="1">
    <location>
        <begin position="12"/>
        <end position="30"/>
    </location>
</feature>
<name>A0A1J5SRX2_9ZZZZ</name>
<evidence type="ECO:0000256" key="1">
    <source>
        <dbReference type="SAM" id="Phobius"/>
    </source>
</evidence>
<dbReference type="Gene3D" id="3.30.700.10">
    <property type="entry name" value="Glycoprotein, Type 4 Pilin"/>
    <property type="match status" value="1"/>
</dbReference>